<dbReference type="STRING" id="1156985.SAMN04488118_103350"/>
<dbReference type="InterPro" id="IPR009945">
    <property type="entry name" value="ATPase_inh_sub_z"/>
</dbReference>
<protein>
    <recommendedName>
        <fullName evidence="3">DUF1476 domain-containing protein</fullName>
    </recommendedName>
</protein>
<dbReference type="OrthoDB" id="9810387at2"/>
<dbReference type="EMBL" id="FMWG01000003">
    <property type="protein sequence ID" value="SCZ58588.1"/>
    <property type="molecule type" value="Genomic_DNA"/>
</dbReference>
<keyword evidence="2" id="KW-1185">Reference proteome</keyword>
<dbReference type="AlphaFoldDB" id="A0A1G5QAF0"/>
<evidence type="ECO:0000313" key="2">
    <source>
        <dbReference type="Proteomes" id="UP000198767"/>
    </source>
</evidence>
<sequence length="105" mass="11621">MRLLHDRKQALENKFAHEAELDFMADARTNKMLGMWAAKKLAISGDDAEAFASEYVKTGISATPQHCVISKAAKDLKGHVSRSDIKRKFAELAPSAHLETIQVVN</sequence>
<evidence type="ECO:0008006" key="3">
    <source>
        <dbReference type="Google" id="ProtNLM"/>
    </source>
</evidence>
<dbReference type="PIRSF" id="PIRSF031780">
    <property type="entry name" value="UCP031780"/>
    <property type="match status" value="1"/>
</dbReference>
<dbReference type="Proteomes" id="UP000198767">
    <property type="component" value="Unassembled WGS sequence"/>
</dbReference>
<proteinExistence type="predicted"/>
<dbReference type="Pfam" id="PF07345">
    <property type="entry name" value="ATPaseInh_sub_z"/>
    <property type="match status" value="1"/>
</dbReference>
<organism evidence="1 2">
    <name type="scientific">Epibacterium ulvae</name>
    <dbReference type="NCBI Taxonomy" id="1156985"/>
    <lineage>
        <taxon>Bacteria</taxon>
        <taxon>Pseudomonadati</taxon>
        <taxon>Pseudomonadota</taxon>
        <taxon>Alphaproteobacteria</taxon>
        <taxon>Rhodobacterales</taxon>
        <taxon>Roseobacteraceae</taxon>
        <taxon>Epibacterium</taxon>
    </lineage>
</organism>
<gene>
    <name evidence="1" type="ORF">SAMN04488118_103350</name>
</gene>
<name>A0A1G5QAF0_9RHOB</name>
<dbReference type="RefSeq" id="WP_090217487.1">
    <property type="nucleotide sequence ID" value="NZ_CANLDO010000003.1"/>
</dbReference>
<dbReference type="Gene3D" id="1.10.790.20">
    <property type="entry name" value="Domain of unknown function DUF1476"/>
    <property type="match status" value="1"/>
</dbReference>
<accession>A0A1G5QAF0</accession>
<dbReference type="InterPro" id="IPR038293">
    <property type="entry name" value="ATPase_inh_sub_z_sf"/>
</dbReference>
<reference evidence="1 2" key="1">
    <citation type="submission" date="2016-10" db="EMBL/GenBank/DDBJ databases">
        <authorList>
            <person name="de Groot N.N."/>
        </authorList>
    </citation>
    <scope>NUCLEOTIDE SEQUENCE [LARGE SCALE GENOMIC DNA]</scope>
    <source>
        <strain evidence="1 2">U95</strain>
    </source>
</reference>
<evidence type="ECO:0000313" key="1">
    <source>
        <dbReference type="EMBL" id="SCZ58588.1"/>
    </source>
</evidence>